<dbReference type="GO" id="GO:0006355">
    <property type="term" value="P:regulation of DNA-templated transcription"/>
    <property type="evidence" value="ECO:0007669"/>
    <property type="project" value="UniProtKB-ARBA"/>
</dbReference>
<evidence type="ECO:0000256" key="1">
    <source>
        <dbReference type="ARBA" id="ARBA00023015"/>
    </source>
</evidence>
<dbReference type="PANTHER" id="PTHR11514:SF47">
    <property type="entry name" value="TRANSCRIPTION FACTOR BHLH13"/>
    <property type="match status" value="1"/>
</dbReference>
<evidence type="ECO:0000256" key="3">
    <source>
        <dbReference type="ARBA" id="ARBA00023242"/>
    </source>
</evidence>
<evidence type="ECO:0000256" key="2">
    <source>
        <dbReference type="ARBA" id="ARBA00023163"/>
    </source>
</evidence>
<evidence type="ECO:0000313" key="7">
    <source>
        <dbReference type="Proteomes" id="UP001630127"/>
    </source>
</evidence>
<comment type="caution">
    <text evidence="6">The sequence shown here is derived from an EMBL/GenBank/DDBJ whole genome shotgun (WGS) entry which is preliminary data.</text>
</comment>
<organism evidence="6 7">
    <name type="scientific">Cinchona calisaya</name>
    <dbReference type="NCBI Taxonomy" id="153742"/>
    <lineage>
        <taxon>Eukaryota</taxon>
        <taxon>Viridiplantae</taxon>
        <taxon>Streptophyta</taxon>
        <taxon>Embryophyta</taxon>
        <taxon>Tracheophyta</taxon>
        <taxon>Spermatophyta</taxon>
        <taxon>Magnoliopsida</taxon>
        <taxon>eudicotyledons</taxon>
        <taxon>Gunneridae</taxon>
        <taxon>Pentapetalae</taxon>
        <taxon>asterids</taxon>
        <taxon>lamiids</taxon>
        <taxon>Gentianales</taxon>
        <taxon>Rubiaceae</taxon>
        <taxon>Cinchonoideae</taxon>
        <taxon>Cinchoneae</taxon>
        <taxon>Cinchona</taxon>
    </lineage>
</organism>
<accession>A0ABD2YT19</accession>
<keyword evidence="2 4" id="KW-0804">Transcription</keyword>
<feature type="domain" description="Transcription factor MYC/MYB N-terminal" evidence="5">
    <location>
        <begin position="46"/>
        <end position="163"/>
    </location>
</feature>
<dbReference type="EMBL" id="JBJUIK010000012">
    <property type="protein sequence ID" value="KAL3509756.1"/>
    <property type="molecule type" value="Genomic_DNA"/>
</dbReference>
<evidence type="ECO:0000256" key="4">
    <source>
        <dbReference type="RuleBase" id="RU369104"/>
    </source>
</evidence>
<name>A0ABD2YT19_9GENT</name>
<dbReference type="GO" id="GO:0005634">
    <property type="term" value="C:nucleus"/>
    <property type="evidence" value="ECO:0007669"/>
    <property type="project" value="UniProtKB-SubCell"/>
</dbReference>
<dbReference type="Pfam" id="PF14215">
    <property type="entry name" value="bHLH-MYC_N"/>
    <property type="match status" value="1"/>
</dbReference>
<dbReference type="Proteomes" id="UP001630127">
    <property type="component" value="Unassembled WGS sequence"/>
</dbReference>
<keyword evidence="7" id="KW-1185">Reference proteome</keyword>
<keyword evidence="1 4" id="KW-0805">Transcription regulation</keyword>
<evidence type="ECO:0000313" key="6">
    <source>
        <dbReference type="EMBL" id="KAL3509756.1"/>
    </source>
</evidence>
<dbReference type="InterPro" id="IPR025610">
    <property type="entry name" value="MYC/MYB_N"/>
</dbReference>
<evidence type="ECO:0000259" key="5">
    <source>
        <dbReference type="Pfam" id="PF14215"/>
    </source>
</evidence>
<dbReference type="InterPro" id="IPR045084">
    <property type="entry name" value="AIB/MYC-like"/>
</dbReference>
<dbReference type="AlphaFoldDB" id="A0ABD2YT19"/>
<gene>
    <name evidence="6" type="ORF">ACH5RR_029157</name>
</gene>
<sequence length="220" mass="25243">MGGLVWNDEDRTVVVEVLGTKAFDCLFSSSVMVEGSLMAMGNDENLQNKLSNLVEHPNPTNFGWNYVIFWQISRYKSGELVLGWGDGWCCREPREGEESEVTQIFNLQFEDETPQRMRKRVTSKIAYLFWGSDEDSYAFGLDRVTDIKMFILAFVYFSFPRGRSFLAKSIGMQTIVLIPTDVGVVELSSVRSLLEKILSLCNLYELLSRRFHHLLGLNKR</sequence>
<dbReference type="PANTHER" id="PTHR11514">
    <property type="entry name" value="MYC"/>
    <property type="match status" value="1"/>
</dbReference>
<comment type="subcellular location">
    <subcellularLocation>
        <location evidence="4">Nucleus</location>
    </subcellularLocation>
</comment>
<proteinExistence type="predicted"/>
<reference evidence="6 7" key="1">
    <citation type="submission" date="2024-11" db="EMBL/GenBank/DDBJ databases">
        <title>A near-complete genome assembly of Cinchona calisaya.</title>
        <authorList>
            <person name="Lian D.C."/>
            <person name="Zhao X.W."/>
            <person name="Wei L."/>
        </authorList>
    </citation>
    <scope>NUCLEOTIDE SEQUENCE [LARGE SCALE GENOMIC DNA]</scope>
    <source>
        <tissue evidence="6">Nenye</tissue>
    </source>
</reference>
<protein>
    <recommendedName>
        <fullName evidence="4">Transcription factor</fullName>
        <shortName evidence="4">bHLH transcription factor</shortName>
    </recommendedName>
    <alternativeName>
        <fullName evidence="4">Basic helix-loop-helix protein</fullName>
    </alternativeName>
</protein>
<keyword evidence="3 4" id="KW-0539">Nucleus</keyword>